<organism evidence="1 2">
    <name type="scientific">Bifidobacterium olomucense</name>
    <dbReference type="NCBI Taxonomy" id="2675324"/>
    <lineage>
        <taxon>Bacteria</taxon>
        <taxon>Bacillati</taxon>
        <taxon>Actinomycetota</taxon>
        <taxon>Actinomycetes</taxon>
        <taxon>Bifidobacteriales</taxon>
        <taxon>Bifidobacteriaceae</taxon>
        <taxon>Bifidobacterium</taxon>
    </lineage>
</organism>
<reference evidence="1 2" key="1">
    <citation type="submission" date="2020-02" db="EMBL/GenBank/DDBJ databases">
        <title>Characterization of phylogenetic diversity of novel bifidobacterial species isolated in Czech ZOOs.</title>
        <authorList>
            <person name="Lugli G.A."/>
            <person name="Vera N.B."/>
            <person name="Ventura M."/>
        </authorList>
    </citation>
    <scope>NUCLEOTIDE SEQUENCE [LARGE SCALE GENOMIC DNA]</scope>
    <source>
        <strain evidence="1 2">DSM 109959</strain>
    </source>
</reference>
<dbReference type="EMBL" id="JAAIIG010000004">
    <property type="protein sequence ID" value="NMM98293.1"/>
    <property type="molecule type" value="Genomic_DNA"/>
</dbReference>
<evidence type="ECO:0000313" key="1">
    <source>
        <dbReference type="EMBL" id="NMM98293.1"/>
    </source>
</evidence>
<gene>
    <name evidence="1" type="ORF">G1C97_1243</name>
</gene>
<sequence>MSDHPQTCISVHGGTYGTIAISQHSRLEDGERFRTMLVTSELEADEINGDELIVANGAVRCTGDVTVPTISGRGQLDIGGNIVCNQMTFTGTVHCEGDIRCNGTLSVNGSLKNAQHISAQTVHLNGVLHGRDIAGQELEVQPLRSQMFSRFNMNEYESGRSVATINASTVRARGLTCRLMHADSVTLREGSTVEHATCTVSLGTDRTSSVLLMGHNCRRIHLKTA</sequence>
<accession>A0A7Y0EY74</accession>
<keyword evidence="2" id="KW-1185">Reference proteome</keyword>
<evidence type="ECO:0008006" key="3">
    <source>
        <dbReference type="Google" id="ProtNLM"/>
    </source>
</evidence>
<dbReference type="AlphaFoldDB" id="A0A7Y0EY74"/>
<comment type="caution">
    <text evidence="1">The sequence shown here is derived from an EMBL/GenBank/DDBJ whole genome shotgun (WGS) entry which is preliminary data.</text>
</comment>
<proteinExistence type="predicted"/>
<name>A0A7Y0EY74_9BIFI</name>
<evidence type="ECO:0000313" key="2">
    <source>
        <dbReference type="Proteomes" id="UP000543419"/>
    </source>
</evidence>
<dbReference type="Proteomes" id="UP000543419">
    <property type="component" value="Unassembled WGS sequence"/>
</dbReference>
<dbReference type="RefSeq" id="WP_169241021.1">
    <property type="nucleotide sequence ID" value="NZ_JAAIIG010000004.1"/>
</dbReference>
<protein>
    <recommendedName>
        <fullName evidence="3">Polymer-forming cytoskeletal protein</fullName>
    </recommendedName>
</protein>